<dbReference type="NCBIfam" id="TIGR01543">
    <property type="entry name" value="proheadase_HK97"/>
    <property type="match status" value="1"/>
</dbReference>
<dbReference type="AlphaFoldDB" id="A0A2Z3GTD3"/>
<dbReference type="KEGG" id="gog:C1280_08370"/>
<reference evidence="5 6" key="1">
    <citation type="submission" date="2018-01" db="EMBL/GenBank/DDBJ databases">
        <title>G. obscuriglobus.</title>
        <authorList>
            <person name="Franke J."/>
            <person name="Blomberg W."/>
            <person name="Selmecki A."/>
        </authorList>
    </citation>
    <scope>NUCLEOTIDE SEQUENCE [LARGE SCALE GENOMIC DNA]</scope>
    <source>
        <strain evidence="5 6">DSM 5831</strain>
    </source>
</reference>
<dbReference type="InterPro" id="IPR006433">
    <property type="entry name" value="Prohead_protease"/>
</dbReference>
<evidence type="ECO:0000313" key="6">
    <source>
        <dbReference type="Proteomes" id="UP000245802"/>
    </source>
</evidence>
<evidence type="ECO:0000256" key="1">
    <source>
        <dbReference type="ARBA" id="ARBA00022612"/>
    </source>
</evidence>
<keyword evidence="2 5" id="KW-0645">Protease</keyword>
<dbReference type="EMBL" id="CP025958">
    <property type="protein sequence ID" value="AWM37033.1"/>
    <property type="molecule type" value="Genomic_DNA"/>
</dbReference>
<proteinExistence type="predicted"/>
<feature type="domain" description="Prohead serine protease" evidence="4">
    <location>
        <begin position="12"/>
        <end position="149"/>
    </location>
</feature>
<keyword evidence="6" id="KW-1185">Reference proteome</keyword>
<dbReference type="Proteomes" id="UP000245802">
    <property type="component" value="Chromosome"/>
</dbReference>
<evidence type="ECO:0000256" key="3">
    <source>
        <dbReference type="ARBA" id="ARBA00022801"/>
    </source>
</evidence>
<protein>
    <submittedName>
        <fullName evidence="5">HK97 family phage prohead protease</fullName>
    </submittedName>
</protein>
<sequence length="210" mass="23631">MELKRLSFALTEVKAEDDTRTIEGFGSVFNNLDSYSDIVMPGAFTKSIAKRKPVMLWQHNSDQPIGVWDVMEEQKKGLYVKGRILDTALGGDAYKLVKAGAISGLSIGYSAKKWETDSEKGIRKLTEVELYEISMVTFPANEKAQITRVKSDDGTLIDERAFEEFLRDAGFSRKEAKIIVSEGYRAIPKQRDAGAEEHNTLSTLFNKFKY</sequence>
<evidence type="ECO:0000259" key="4">
    <source>
        <dbReference type="Pfam" id="PF04586"/>
    </source>
</evidence>
<evidence type="ECO:0000256" key="2">
    <source>
        <dbReference type="ARBA" id="ARBA00022670"/>
    </source>
</evidence>
<accession>A0A2Z3GTD3</accession>
<dbReference type="GO" id="GO:0006508">
    <property type="term" value="P:proteolysis"/>
    <property type="evidence" value="ECO:0007669"/>
    <property type="project" value="UniProtKB-KW"/>
</dbReference>
<dbReference type="InterPro" id="IPR054613">
    <property type="entry name" value="Peptidase_S78_dom"/>
</dbReference>
<keyword evidence="1" id="KW-1188">Viral release from host cell</keyword>
<gene>
    <name evidence="5" type="ORF">C1280_08370</name>
</gene>
<keyword evidence="3" id="KW-0378">Hydrolase</keyword>
<organism evidence="5 6">
    <name type="scientific">Gemmata obscuriglobus</name>
    <dbReference type="NCBI Taxonomy" id="114"/>
    <lineage>
        <taxon>Bacteria</taxon>
        <taxon>Pseudomonadati</taxon>
        <taxon>Planctomycetota</taxon>
        <taxon>Planctomycetia</taxon>
        <taxon>Gemmatales</taxon>
        <taxon>Gemmataceae</taxon>
        <taxon>Gemmata</taxon>
    </lineage>
</organism>
<dbReference type="Pfam" id="PF04586">
    <property type="entry name" value="Peptidase_S78"/>
    <property type="match status" value="1"/>
</dbReference>
<dbReference type="RefSeq" id="WP_010033373.1">
    <property type="nucleotide sequence ID" value="NZ_CP025958.1"/>
</dbReference>
<dbReference type="OrthoDB" id="1254575at2"/>
<name>A0A2Z3GTD3_9BACT</name>
<evidence type="ECO:0000313" key="5">
    <source>
        <dbReference type="EMBL" id="AWM37033.1"/>
    </source>
</evidence>
<dbReference type="GO" id="GO:0008233">
    <property type="term" value="F:peptidase activity"/>
    <property type="evidence" value="ECO:0007669"/>
    <property type="project" value="UniProtKB-KW"/>
</dbReference>